<protein>
    <submittedName>
        <fullName evidence="5">NOB1 family endonuclease</fullName>
    </submittedName>
</protein>
<dbReference type="GO" id="GO:0046872">
    <property type="term" value="F:metal ion binding"/>
    <property type="evidence" value="ECO:0007669"/>
    <property type="project" value="UniProtKB-KW"/>
</dbReference>
<gene>
    <name evidence="5" type="ORF">ENP88_05770</name>
</gene>
<keyword evidence="2" id="KW-0479">Metal-binding</keyword>
<dbReference type="PANTHER" id="PTHR12814:SF2">
    <property type="entry name" value="RNA-BINDING PROTEIN NOB1"/>
    <property type="match status" value="1"/>
</dbReference>
<dbReference type="EMBL" id="DSLA01000092">
    <property type="protein sequence ID" value="HEH35642.1"/>
    <property type="molecule type" value="Genomic_DNA"/>
</dbReference>
<comment type="caution">
    <text evidence="5">The sequence shown here is derived from an EMBL/GenBank/DDBJ whole genome shotgun (WGS) entry which is preliminary data.</text>
</comment>
<dbReference type="PANTHER" id="PTHR12814">
    <property type="entry name" value="RNA-BINDING PROTEIN NOB1"/>
    <property type="match status" value="1"/>
</dbReference>
<dbReference type="Gene3D" id="3.40.50.1010">
    <property type="entry name" value="5'-nuclease"/>
    <property type="match status" value="1"/>
</dbReference>
<dbReference type="InterPro" id="IPR029060">
    <property type="entry name" value="PIN-like_dom_sf"/>
</dbReference>
<dbReference type="GO" id="GO:0030688">
    <property type="term" value="C:preribosome, small subunit precursor"/>
    <property type="evidence" value="ECO:0007669"/>
    <property type="project" value="TreeGrafter"/>
</dbReference>
<dbReference type="GO" id="GO:0004521">
    <property type="term" value="F:RNA endonuclease activity"/>
    <property type="evidence" value="ECO:0007669"/>
    <property type="project" value="TreeGrafter"/>
</dbReference>
<dbReference type="Pfam" id="PF17146">
    <property type="entry name" value="PIN_6"/>
    <property type="match status" value="1"/>
</dbReference>
<evidence type="ECO:0000313" key="5">
    <source>
        <dbReference type="EMBL" id="HEH35642.1"/>
    </source>
</evidence>
<reference evidence="5" key="1">
    <citation type="journal article" date="2020" name="mSystems">
        <title>Genome- and Community-Level Interaction Insights into Carbon Utilization and Element Cycling Functions of Hydrothermarchaeota in Hydrothermal Sediment.</title>
        <authorList>
            <person name="Zhou Z."/>
            <person name="Liu Y."/>
            <person name="Xu W."/>
            <person name="Pan J."/>
            <person name="Luo Z.H."/>
            <person name="Li M."/>
        </authorList>
    </citation>
    <scope>NUCLEOTIDE SEQUENCE [LARGE SCALE GENOMIC DNA]</scope>
    <source>
        <strain evidence="5">SpSt-26</strain>
    </source>
</reference>
<dbReference type="GO" id="GO:0030490">
    <property type="term" value="P:maturation of SSU-rRNA"/>
    <property type="evidence" value="ECO:0007669"/>
    <property type="project" value="TreeGrafter"/>
</dbReference>
<evidence type="ECO:0000256" key="3">
    <source>
        <dbReference type="ARBA" id="ARBA00022801"/>
    </source>
</evidence>
<feature type="domain" description="Ribonuclease PIN" evidence="4">
    <location>
        <begin position="5"/>
        <end position="83"/>
    </location>
</feature>
<dbReference type="SUPFAM" id="SSF88723">
    <property type="entry name" value="PIN domain-like"/>
    <property type="match status" value="1"/>
</dbReference>
<dbReference type="Gene3D" id="2.20.28.10">
    <property type="match status" value="1"/>
</dbReference>
<dbReference type="CDD" id="cd09876">
    <property type="entry name" value="PIN_Nob1-like"/>
    <property type="match status" value="1"/>
</dbReference>
<evidence type="ECO:0000256" key="2">
    <source>
        <dbReference type="ARBA" id="ARBA00022723"/>
    </source>
</evidence>
<proteinExistence type="predicted"/>
<organism evidence="5">
    <name type="scientific">Archaeoglobus fulgidus</name>
    <dbReference type="NCBI Taxonomy" id="2234"/>
    <lineage>
        <taxon>Archaea</taxon>
        <taxon>Methanobacteriati</taxon>
        <taxon>Methanobacteriota</taxon>
        <taxon>Archaeoglobi</taxon>
        <taxon>Archaeoglobales</taxon>
        <taxon>Archaeoglobaceae</taxon>
        <taxon>Archaeoglobus</taxon>
    </lineage>
</organism>
<dbReference type="InterPro" id="IPR039907">
    <property type="entry name" value="NOB1"/>
</dbReference>
<sequence length="156" mass="17791">MRIYVLDTGAILKRKLVYENMVTIPEVVQEVIDESSTIYLSVKDLRIESASEKNLEFVRKVSKKTGDIYRLSETDLKLLAKAIDEREKGNEVVLVTDDYSIQNVAMALGIDFENVVQEKITKGFKWVRVCRGCGRKVSEETCPICGSETVLRRVKR</sequence>
<name>A0A7J2TKU6_ARCFL</name>
<dbReference type="AlphaFoldDB" id="A0A7J2TKU6"/>
<keyword evidence="1" id="KW-0540">Nuclease</keyword>
<evidence type="ECO:0000256" key="1">
    <source>
        <dbReference type="ARBA" id="ARBA00022722"/>
    </source>
</evidence>
<dbReference type="GO" id="GO:0016787">
    <property type="term" value="F:hydrolase activity"/>
    <property type="evidence" value="ECO:0007669"/>
    <property type="project" value="UniProtKB-KW"/>
</dbReference>
<keyword evidence="5" id="KW-0255">Endonuclease</keyword>
<evidence type="ECO:0000259" key="4">
    <source>
        <dbReference type="Pfam" id="PF17146"/>
    </source>
</evidence>
<keyword evidence="3" id="KW-0378">Hydrolase</keyword>
<dbReference type="InterPro" id="IPR033411">
    <property type="entry name" value="Ribonuclease_PIN"/>
</dbReference>
<accession>A0A7J2TKU6</accession>